<dbReference type="Gene3D" id="3.30.70.60">
    <property type="match status" value="1"/>
</dbReference>
<name>A0A0G0T9G1_9BACT</name>
<protein>
    <submittedName>
        <fullName evidence="1">Uncharacterized protein</fullName>
    </submittedName>
</protein>
<sequence>MMRFIMPIILIAISITLFFVFANPIYNEISVLRGEVASYNEALDNSKALENERDKLTAKYNAINPENLTKIAKLLPENVDNIRLILEIEQIALPYGMVLKDVKYDTTDAGAAATGSAAIQGGGATKTSPKDYGIFDLSFSTTGTYNNFINFTKDLENNLRIVDMSSIIFSSNNIVGASSNPSSKTVSTEVYKYDFKIKTYWLKN</sequence>
<proteinExistence type="predicted"/>
<dbReference type="AlphaFoldDB" id="A0A0G0T9G1"/>
<dbReference type="Proteomes" id="UP000034301">
    <property type="component" value="Unassembled WGS sequence"/>
</dbReference>
<organism evidence="1 2">
    <name type="scientific">Candidatus Nomurabacteria bacterium GW2011_GWF2_40_12</name>
    <dbReference type="NCBI Taxonomy" id="1618776"/>
    <lineage>
        <taxon>Bacteria</taxon>
        <taxon>Candidatus Nomuraibacteriota</taxon>
    </lineage>
</organism>
<dbReference type="InterPro" id="IPR014717">
    <property type="entry name" value="Transl_elong_EF1B/ribsomal_bS6"/>
</dbReference>
<evidence type="ECO:0000313" key="2">
    <source>
        <dbReference type="Proteomes" id="UP000034301"/>
    </source>
</evidence>
<dbReference type="EMBL" id="LBYC01000002">
    <property type="protein sequence ID" value="KKR43695.1"/>
    <property type="molecule type" value="Genomic_DNA"/>
</dbReference>
<evidence type="ECO:0000313" key="1">
    <source>
        <dbReference type="EMBL" id="KKR43695.1"/>
    </source>
</evidence>
<gene>
    <name evidence="1" type="ORF">UT78_C0002G0045</name>
</gene>
<reference evidence="1 2" key="1">
    <citation type="journal article" date="2015" name="Nature">
        <title>rRNA introns, odd ribosomes, and small enigmatic genomes across a large radiation of phyla.</title>
        <authorList>
            <person name="Brown C.T."/>
            <person name="Hug L.A."/>
            <person name="Thomas B.C."/>
            <person name="Sharon I."/>
            <person name="Castelle C.J."/>
            <person name="Singh A."/>
            <person name="Wilkins M.J."/>
            <person name="Williams K.H."/>
            <person name="Banfield J.F."/>
        </authorList>
    </citation>
    <scope>NUCLEOTIDE SEQUENCE [LARGE SCALE GENOMIC DNA]</scope>
</reference>
<comment type="caution">
    <text evidence="1">The sequence shown here is derived from an EMBL/GenBank/DDBJ whole genome shotgun (WGS) entry which is preliminary data.</text>
</comment>
<accession>A0A0G0T9G1</accession>